<protein>
    <recommendedName>
        <fullName evidence="10">Glycerol-3-phosphate acyltransferase</fullName>
    </recommendedName>
    <alternativeName>
        <fullName evidence="10">Acyl-PO4 G3P acyltransferase</fullName>
    </alternativeName>
    <alternativeName>
        <fullName evidence="10">Acyl-phosphate--glycerol-3-phosphate acyltransferase</fullName>
    </alternativeName>
    <alternativeName>
        <fullName evidence="10">G3P acyltransferase</fullName>
        <shortName evidence="10">GPAT</shortName>
        <ecNumber evidence="10">2.3.1.275</ecNumber>
    </alternativeName>
    <alternativeName>
        <fullName evidence="10">Lysophosphatidic acid synthase</fullName>
        <shortName evidence="10">LPA synthase</shortName>
    </alternativeName>
</protein>
<keyword evidence="1 10" id="KW-1003">Cell membrane</keyword>
<dbReference type="RefSeq" id="WP_264279968.1">
    <property type="nucleotide sequence ID" value="NZ_CP107006.1"/>
</dbReference>
<evidence type="ECO:0000313" key="12">
    <source>
        <dbReference type="Proteomes" id="UP001162741"/>
    </source>
</evidence>
<feature type="transmembrane region" description="Helical" evidence="10">
    <location>
        <begin position="52"/>
        <end position="74"/>
    </location>
</feature>
<feature type="transmembrane region" description="Helical" evidence="10">
    <location>
        <begin position="146"/>
        <end position="165"/>
    </location>
</feature>
<evidence type="ECO:0000313" key="11">
    <source>
        <dbReference type="EMBL" id="UYQ91561.1"/>
    </source>
</evidence>
<dbReference type="Pfam" id="PF02660">
    <property type="entry name" value="G3P_acyltransf"/>
    <property type="match status" value="1"/>
</dbReference>
<keyword evidence="7 10" id="KW-0472">Membrane</keyword>
<keyword evidence="9 10" id="KW-1208">Phospholipid metabolism</keyword>
<evidence type="ECO:0000256" key="4">
    <source>
        <dbReference type="ARBA" id="ARBA00022692"/>
    </source>
</evidence>
<name>A0ABY6IWI4_9BACT</name>
<dbReference type="Proteomes" id="UP001162741">
    <property type="component" value="Chromosome"/>
</dbReference>
<proteinExistence type="inferred from homology"/>
<comment type="similarity">
    <text evidence="10">Belongs to the PlsY family.</text>
</comment>
<dbReference type="PANTHER" id="PTHR30309:SF0">
    <property type="entry name" value="GLYCEROL-3-PHOSPHATE ACYLTRANSFERASE-RELATED"/>
    <property type="match status" value="1"/>
</dbReference>
<dbReference type="SMART" id="SM01207">
    <property type="entry name" value="G3P_acyltransf"/>
    <property type="match status" value="1"/>
</dbReference>
<keyword evidence="8 10" id="KW-0594">Phospholipid biosynthesis</keyword>
<dbReference type="HAMAP" id="MF_01043">
    <property type="entry name" value="PlsY"/>
    <property type="match status" value="1"/>
</dbReference>
<gene>
    <name evidence="10 11" type="primary">plsY</name>
    <name evidence="11" type="ORF">MKQ68_15830</name>
</gene>
<keyword evidence="3 10" id="KW-0808">Transferase</keyword>
<evidence type="ECO:0000256" key="1">
    <source>
        <dbReference type="ARBA" id="ARBA00022475"/>
    </source>
</evidence>
<comment type="subunit">
    <text evidence="10">Probably interacts with PlsX.</text>
</comment>
<evidence type="ECO:0000256" key="3">
    <source>
        <dbReference type="ARBA" id="ARBA00022679"/>
    </source>
</evidence>
<sequence length="219" mass="24104">MTELLLLICAYLIGSIATAVWVSKGVFGIDIREHGSGNAGATNTFRVLGPKAGTFVMVVDMLKGILAIKLSLLIPYYQNPDNLTQLVNLQIGLGLAAVLGHVFPIWAGFRGGKGIATLFGMVLAIQPWVALLCVAVFLLILFLTRYVSLSSIIASIAFPVLILFIFKEEELYYRIFAIAVALMVVLTHQKNIARLITGTESKVPLFKNRRGLRRRRDEE</sequence>
<feature type="transmembrane region" description="Helical" evidence="10">
    <location>
        <begin position="115"/>
        <end position="139"/>
    </location>
</feature>
<comment type="catalytic activity">
    <reaction evidence="10">
        <text>an acyl phosphate + sn-glycerol 3-phosphate = a 1-acyl-sn-glycero-3-phosphate + phosphate</text>
        <dbReference type="Rhea" id="RHEA:34075"/>
        <dbReference type="ChEBI" id="CHEBI:43474"/>
        <dbReference type="ChEBI" id="CHEBI:57597"/>
        <dbReference type="ChEBI" id="CHEBI:57970"/>
        <dbReference type="ChEBI" id="CHEBI:59918"/>
        <dbReference type="EC" id="2.3.1.275"/>
    </reaction>
</comment>
<keyword evidence="4 10" id="KW-0812">Transmembrane</keyword>
<organism evidence="11 12">
    <name type="scientific">Chitinophaga horti</name>
    <dbReference type="NCBI Taxonomy" id="2920382"/>
    <lineage>
        <taxon>Bacteria</taxon>
        <taxon>Pseudomonadati</taxon>
        <taxon>Bacteroidota</taxon>
        <taxon>Chitinophagia</taxon>
        <taxon>Chitinophagales</taxon>
        <taxon>Chitinophagaceae</taxon>
        <taxon>Chitinophaga</taxon>
    </lineage>
</organism>
<evidence type="ECO:0000256" key="5">
    <source>
        <dbReference type="ARBA" id="ARBA00022989"/>
    </source>
</evidence>
<feature type="transmembrane region" description="Helical" evidence="10">
    <location>
        <begin position="171"/>
        <end position="187"/>
    </location>
</feature>
<evidence type="ECO:0000256" key="2">
    <source>
        <dbReference type="ARBA" id="ARBA00022516"/>
    </source>
</evidence>
<reference evidence="11" key="1">
    <citation type="submission" date="2022-10" db="EMBL/GenBank/DDBJ databases">
        <title>Chitinophaga sp. nov., isolated from soil.</title>
        <authorList>
            <person name="Jeon C.O."/>
        </authorList>
    </citation>
    <scope>NUCLEOTIDE SEQUENCE</scope>
    <source>
        <strain evidence="11">R8</strain>
    </source>
</reference>
<accession>A0ABY6IWI4</accession>
<evidence type="ECO:0000256" key="8">
    <source>
        <dbReference type="ARBA" id="ARBA00023209"/>
    </source>
</evidence>
<dbReference type="NCBIfam" id="TIGR00023">
    <property type="entry name" value="glycerol-3-phosphate 1-O-acyltransferase PlsY"/>
    <property type="match status" value="1"/>
</dbReference>
<keyword evidence="5 10" id="KW-1133">Transmembrane helix</keyword>
<keyword evidence="11" id="KW-0012">Acyltransferase</keyword>
<comment type="function">
    <text evidence="10">Catalyzes the transfer of an acyl group from acyl-phosphate (acyl-PO(4)) to glycerol-3-phosphate (G3P) to form lysophosphatidic acid (LPA). This enzyme utilizes acyl-phosphate as fatty acyl donor, but not acyl-CoA or acyl-ACP.</text>
</comment>
<evidence type="ECO:0000256" key="6">
    <source>
        <dbReference type="ARBA" id="ARBA00023098"/>
    </source>
</evidence>
<keyword evidence="2 10" id="KW-0444">Lipid biosynthesis</keyword>
<keyword evidence="6 10" id="KW-0443">Lipid metabolism</keyword>
<keyword evidence="12" id="KW-1185">Reference proteome</keyword>
<evidence type="ECO:0000256" key="10">
    <source>
        <dbReference type="HAMAP-Rule" id="MF_01043"/>
    </source>
</evidence>
<dbReference type="PANTHER" id="PTHR30309">
    <property type="entry name" value="INNER MEMBRANE PROTEIN YGIH"/>
    <property type="match status" value="1"/>
</dbReference>
<comment type="pathway">
    <text evidence="10">Lipid metabolism; phospholipid metabolism.</text>
</comment>
<dbReference type="EC" id="2.3.1.275" evidence="10"/>
<dbReference type="InterPro" id="IPR003811">
    <property type="entry name" value="G3P_acylTferase_PlsY"/>
</dbReference>
<evidence type="ECO:0000256" key="9">
    <source>
        <dbReference type="ARBA" id="ARBA00023264"/>
    </source>
</evidence>
<evidence type="ECO:0000256" key="7">
    <source>
        <dbReference type="ARBA" id="ARBA00023136"/>
    </source>
</evidence>
<dbReference type="EMBL" id="CP107006">
    <property type="protein sequence ID" value="UYQ91561.1"/>
    <property type="molecule type" value="Genomic_DNA"/>
</dbReference>
<feature type="transmembrane region" description="Helical" evidence="10">
    <location>
        <begin position="86"/>
        <end position="109"/>
    </location>
</feature>
<comment type="subcellular location">
    <subcellularLocation>
        <location evidence="10">Cell membrane</location>
        <topology evidence="10">Multi-pass membrane protein</topology>
    </subcellularLocation>
</comment>
<dbReference type="GO" id="GO:0004366">
    <property type="term" value="F:glycerol-3-phosphate O-acyltransferase activity"/>
    <property type="evidence" value="ECO:0007669"/>
    <property type="project" value="UniProtKB-EC"/>
</dbReference>